<name>A0ABZ2SKY9_9ENTE</name>
<dbReference type="PANTHER" id="PTHR38761:SF1">
    <property type="entry name" value="GLUTAMATE--CYSTEINE LIGASE"/>
    <property type="match status" value="1"/>
</dbReference>
<dbReference type="EMBL" id="CP147251">
    <property type="protein sequence ID" value="WYJ76508.1"/>
    <property type="molecule type" value="Genomic_DNA"/>
</dbReference>
<evidence type="ECO:0000313" key="11">
    <source>
        <dbReference type="EMBL" id="WYJ76508.1"/>
    </source>
</evidence>
<keyword evidence="3 8" id="KW-0436">Ligase</keyword>
<keyword evidence="12" id="KW-1185">Reference proteome</keyword>
<feature type="domain" description="Glutamate--cysteine ligase" evidence="10">
    <location>
        <begin position="258"/>
        <end position="318"/>
    </location>
</feature>
<evidence type="ECO:0000256" key="9">
    <source>
        <dbReference type="RuleBase" id="RU004391"/>
    </source>
</evidence>
<dbReference type="InterPro" id="IPR014746">
    <property type="entry name" value="Gln_synth/guanido_kin_cat_dom"/>
</dbReference>
<evidence type="ECO:0000256" key="3">
    <source>
        <dbReference type="ARBA" id="ARBA00022598"/>
    </source>
</evidence>
<keyword evidence="4 8" id="KW-0317">Glutathione biosynthesis</keyword>
<dbReference type="EC" id="6.3.2.2" evidence="2 9"/>
<dbReference type="SUPFAM" id="SSF55931">
    <property type="entry name" value="Glutamine synthetase/guanido kinase"/>
    <property type="match status" value="1"/>
</dbReference>
<evidence type="ECO:0000256" key="8">
    <source>
        <dbReference type="RuleBase" id="RU003544"/>
    </source>
</evidence>
<evidence type="ECO:0000256" key="5">
    <source>
        <dbReference type="ARBA" id="ARBA00022741"/>
    </source>
</evidence>
<accession>A0ABZ2SKY9</accession>
<dbReference type="Pfam" id="PF04262">
    <property type="entry name" value="Glu_cys_ligase"/>
    <property type="match status" value="2"/>
</dbReference>
<dbReference type="GO" id="GO:0016874">
    <property type="term" value="F:ligase activity"/>
    <property type="evidence" value="ECO:0007669"/>
    <property type="project" value="UniProtKB-KW"/>
</dbReference>
<evidence type="ECO:0000256" key="4">
    <source>
        <dbReference type="ARBA" id="ARBA00022684"/>
    </source>
</evidence>
<dbReference type="RefSeq" id="WP_207941376.1">
    <property type="nucleotide sequence ID" value="NZ_CP147251.1"/>
</dbReference>
<sequence>MDILNVIQEAQLPLLFKGAIGLEKEGLRITHAGELAQTDHPIIVNAQYHKAITTDYSESQTELITPPMSDMRELHNHLNELNQLLAQSLPPNEYIWPYSMPPILPDESDIRISLKSTPEDFAYRSQIAEKYGKKRQLMCGIHVNYSLNEELINQLFMVQTEFKTKQAFRNALYLKISRNYLAWQWLLVYLLGATPIANPDLYEAAFFSDKQLPQDSMRSIRSSDIGFQNKDPLSISYESIEQYIKDIQHSVTAGLILHTREFYNKVRLRSHKAQLEDLYTTGIEYLEFRSFDLNPLHPLGLTYHHLLLIHLFIVTMFVVQPFEQSAIEIGDDKTIATAKEHPFESSSYELEGMEILLEMKKIAQQSTDADYLVAVNQAIEALLEPQKTISGRIHMQVKTSDELMDFGVNLSQKFKKLALQKSSYY</sequence>
<protein>
    <recommendedName>
        <fullName evidence="2 9">Glutamate--cysteine ligase</fullName>
        <ecNumber evidence="2 9">6.3.2.2</ecNumber>
    </recommendedName>
</protein>
<feature type="domain" description="Glutamate--cysteine ligase" evidence="10">
    <location>
        <begin position="7"/>
        <end position="252"/>
    </location>
</feature>
<comment type="pathway">
    <text evidence="1 9">Sulfur metabolism; glutathione biosynthesis; glutathione from L-cysteine and L-glutamate: step 1/2.</text>
</comment>
<dbReference type="Gene3D" id="3.30.590.20">
    <property type="match status" value="1"/>
</dbReference>
<evidence type="ECO:0000259" key="10">
    <source>
        <dbReference type="Pfam" id="PF04262"/>
    </source>
</evidence>
<organism evidence="11 12">
    <name type="scientific">Candidatus Enterococcus lowellii</name>
    <dbReference type="NCBI Taxonomy" id="2230877"/>
    <lineage>
        <taxon>Bacteria</taxon>
        <taxon>Bacillati</taxon>
        <taxon>Bacillota</taxon>
        <taxon>Bacilli</taxon>
        <taxon>Lactobacillales</taxon>
        <taxon>Enterococcaceae</taxon>
        <taxon>Enterococcus</taxon>
    </lineage>
</organism>
<gene>
    <name evidence="11" type="ORF">DOK78_001141</name>
</gene>
<dbReference type="PANTHER" id="PTHR38761">
    <property type="entry name" value="GLUTAMATE--CYSTEINE LIGASE"/>
    <property type="match status" value="1"/>
</dbReference>
<comment type="similarity">
    <text evidence="8">Belongs to the glutamate--cysteine ligase type 1 family.</text>
</comment>
<keyword evidence="5" id="KW-0547">Nucleotide-binding</keyword>
<dbReference type="Proteomes" id="UP000664701">
    <property type="component" value="Chromosome"/>
</dbReference>
<evidence type="ECO:0000256" key="7">
    <source>
        <dbReference type="ARBA" id="ARBA00048819"/>
    </source>
</evidence>
<keyword evidence="6" id="KW-0067">ATP-binding</keyword>
<evidence type="ECO:0000256" key="6">
    <source>
        <dbReference type="ARBA" id="ARBA00022840"/>
    </source>
</evidence>
<comment type="catalytic activity">
    <reaction evidence="7 9">
        <text>L-cysteine + L-glutamate + ATP = gamma-L-glutamyl-L-cysteine + ADP + phosphate + H(+)</text>
        <dbReference type="Rhea" id="RHEA:13285"/>
        <dbReference type="ChEBI" id="CHEBI:15378"/>
        <dbReference type="ChEBI" id="CHEBI:29985"/>
        <dbReference type="ChEBI" id="CHEBI:30616"/>
        <dbReference type="ChEBI" id="CHEBI:35235"/>
        <dbReference type="ChEBI" id="CHEBI:43474"/>
        <dbReference type="ChEBI" id="CHEBI:58173"/>
        <dbReference type="ChEBI" id="CHEBI:456216"/>
        <dbReference type="EC" id="6.3.2.2"/>
    </reaction>
</comment>
<reference evidence="11 12" key="1">
    <citation type="submission" date="2021-03" db="EMBL/GenBank/DDBJ databases">
        <authorList>
            <person name="Gilmore M.S."/>
            <person name="Schwartzman J."/>
            <person name="Van Tyne D."/>
            <person name="Martin M."/>
            <person name="Earl A.M."/>
            <person name="Manson A.L."/>
            <person name="Straub T."/>
            <person name="Salamzade R."/>
            <person name="Saavedra J."/>
            <person name="Lebreton F."/>
            <person name="Prichula J."/>
            <person name="Schaufler K."/>
            <person name="Gaca A."/>
            <person name="Sgardioli B."/>
            <person name="Wagenaar J."/>
            <person name="Strong T."/>
        </authorList>
    </citation>
    <scope>NUCLEOTIDE SEQUENCE [LARGE SCALE GENOMIC DNA]</scope>
    <source>
        <strain evidence="11 12">DIV2402</strain>
    </source>
</reference>
<evidence type="ECO:0000313" key="12">
    <source>
        <dbReference type="Proteomes" id="UP000664701"/>
    </source>
</evidence>
<dbReference type="InterPro" id="IPR007370">
    <property type="entry name" value="Glu_cys_ligase"/>
</dbReference>
<evidence type="ECO:0000256" key="1">
    <source>
        <dbReference type="ARBA" id="ARBA00005006"/>
    </source>
</evidence>
<proteinExistence type="inferred from homology"/>
<evidence type="ECO:0000256" key="2">
    <source>
        <dbReference type="ARBA" id="ARBA00012220"/>
    </source>
</evidence>
<reference evidence="11 12" key="2">
    <citation type="submission" date="2024-03" db="EMBL/GenBank/DDBJ databases">
        <title>The Genome Sequence of Enterococcus sp. DIV2402.</title>
        <authorList>
            <consortium name="The Broad Institute Genomics Platform"/>
            <consortium name="The Broad Institute Microbial Omics Core"/>
            <consortium name="The Broad Institute Genomic Center for Infectious Diseases"/>
            <person name="Earl A."/>
            <person name="Manson A."/>
            <person name="Gilmore M."/>
            <person name="Schwartman J."/>
            <person name="Shea T."/>
            <person name="Abouelleil A."/>
            <person name="Cao P."/>
            <person name="Chapman S."/>
            <person name="Cusick C."/>
            <person name="Young S."/>
            <person name="Neafsey D."/>
            <person name="Nusbaum C."/>
            <person name="Birren B."/>
        </authorList>
    </citation>
    <scope>NUCLEOTIDE SEQUENCE [LARGE SCALE GENOMIC DNA]</scope>
    <source>
        <strain evidence="11 12">DIV2402</strain>
    </source>
</reference>
<dbReference type="InterPro" id="IPR006334">
    <property type="entry name" value="Glut_cys_ligase"/>
</dbReference>